<sequence>VKQHTRNIRNFWLLFTGPAIWWSLVLLVPYLIMLTISFYTRKFPFHVPDFQFGNYLKLIEDPQYYLVLFRSIKIAFLVGVTAFLISYPLAYCLARKVTSDRWRLLLYVATIIPLWVSYLLRAYTWKTILGSEGILNSFLMWMGIIDEPNTFFLYNQFAMVITMAYIFTPFMVMPVYASLEKIP</sequence>
<dbReference type="SUPFAM" id="SSF161098">
    <property type="entry name" value="MetI-like"/>
    <property type="match status" value="1"/>
</dbReference>
<name>A0A382FLU4_9ZZZZ</name>
<feature type="transmembrane region" description="Helical" evidence="8">
    <location>
        <begin position="104"/>
        <end position="121"/>
    </location>
</feature>
<evidence type="ECO:0000256" key="6">
    <source>
        <dbReference type="ARBA" id="ARBA00022989"/>
    </source>
</evidence>
<evidence type="ECO:0000256" key="3">
    <source>
        <dbReference type="ARBA" id="ARBA00022448"/>
    </source>
</evidence>
<organism evidence="10">
    <name type="scientific">marine metagenome</name>
    <dbReference type="NCBI Taxonomy" id="408172"/>
    <lineage>
        <taxon>unclassified sequences</taxon>
        <taxon>metagenomes</taxon>
        <taxon>ecological metagenomes</taxon>
    </lineage>
</organism>
<keyword evidence="7 8" id="KW-0472">Membrane</keyword>
<dbReference type="AlphaFoldDB" id="A0A382FLU4"/>
<feature type="non-terminal residue" evidence="10">
    <location>
        <position position="1"/>
    </location>
</feature>
<dbReference type="Gene3D" id="1.10.3720.10">
    <property type="entry name" value="MetI-like"/>
    <property type="match status" value="1"/>
</dbReference>
<evidence type="ECO:0000256" key="1">
    <source>
        <dbReference type="ARBA" id="ARBA00004651"/>
    </source>
</evidence>
<proteinExistence type="inferred from homology"/>
<feature type="transmembrane region" description="Helical" evidence="8">
    <location>
        <begin position="157"/>
        <end position="177"/>
    </location>
</feature>
<comment type="subcellular location">
    <subcellularLocation>
        <location evidence="1">Cell membrane</location>
        <topology evidence="1">Multi-pass membrane protein</topology>
    </subcellularLocation>
</comment>
<protein>
    <recommendedName>
        <fullName evidence="9">ABC transmembrane type-1 domain-containing protein</fullName>
    </recommendedName>
</protein>
<dbReference type="InterPro" id="IPR035906">
    <property type="entry name" value="MetI-like_sf"/>
</dbReference>
<evidence type="ECO:0000256" key="7">
    <source>
        <dbReference type="ARBA" id="ARBA00023136"/>
    </source>
</evidence>
<dbReference type="PANTHER" id="PTHR42929">
    <property type="entry name" value="INNER MEMBRANE ABC TRANSPORTER PERMEASE PROTEIN YDCU-RELATED-RELATED"/>
    <property type="match status" value="1"/>
</dbReference>
<dbReference type="PANTHER" id="PTHR42929:SF1">
    <property type="entry name" value="INNER MEMBRANE ABC TRANSPORTER PERMEASE PROTEIN YDCU-RELATED"/>
    <property type="match status" value="1"/>
</dbReference>
<dbReference type="InterPro" id="IPR000515">
    <property type="entry name" value="MetI-like"/>
</dbReference>
<evidence type="ECO:0000256" key="2">
    <source>
        <dbReference type="ARBA" id="ARBA00007069"/>
    </source>
</evidence>
<keyword evidence="4" id="KW-1003">Cell membrane</keyword>
<evidence type="ECO:0000256" key="5">
    <source>
        <dbReference type="ARBA" id="ARBA00022692"/>
    </source>
</evidence>
<dbReference type="GO" id="GO:0055085">
    <property type="term" value="P:transmembrane transport"/>
    <property type="evidence" value="ECO:0007669"/>
    <property type="project" value="InterPro"/>
</dbReference>
<dbReference type="GO" id="GO:0005886">
    <property type="term" value="C:plasma membrane"/>
    <property type="evidence" value="ECO:0007669"/>
    <property type="project" value="UniProtKB-SubCell"/>
</dbReference>
<dbReference type="EMBL" id="UINC01050740">
    <property type="protein sequence ID" value="SVB64058.1"/>
    <property type="molecule type" value="Genomic_DNA"/>
</dbReference>
<keyword evidence="6 8" id="KW-1133">Transmembrane helix</keyword>
<gene>
    <name evidence="10" type="ORF">METZ01_LOCUS216912</name>
</gene>
<dbReference type="PROSITE" id="PS50928">
    <property type="entry name" value="ABC_TM1"/>
    <property type="match status" value="1"/>
</dbReference>
<evidence type="ECO:0000256" key="8">
    <source>
        <dbReference type="SAM" id="Phobius"/>
    </source>
</evidence>
<feature type="non-terminal residue" evidence="10">
    <location>
        <position position="183"/>
    </location>
</feature>
<comment type="similarity">
    <text evidence="2">Belongs to the binding-protein-dependent transport system permease family. CysTW subfamily.</text>
</comment>
<evidence type="ECO:0000259" key="9">
    <source>
        <dbReference type="PROSITE" id="PS50928"/>
    </source>
</evidence>
<feature type="transmembrane region" description="Helical" evidence="8">
    <location>
        <begin position="12"/>
        <end position="39"/>
    </location>
</feature>
<reference evidence="10" key="1">
    <citation type="submission" date="2018-05" db="EMBL/GenBank/DDBJ databases">
        <authorList>
            <person name="Lanie J.A."/>
            <person name="Ng W.-L."/>
            <person name="Kazmierczak K.M."/>
            <person name="Andrzejewski T.M."/>
            <person name="Davidsen T.M."/>
            <person name="Wayne K.J."/>
            <person name="Tettelin H."/>
            <person name="Glass J.I."/>
            <person name="Rusch D."/>
            <person name="Podicherti R."/>
            <person name="Tsui H.-C.T."/>
            <person name="Winkler M.E."/>
        </authorList>
    </citation>
    <scope>NUCLEOTIDE SEQUENCE</scope>
</reference>
<keyword evidence="3" id="KW-0813">Transport</keyword>
<evidence type="ECO:0000256" key="4">
    <source>
        <dbReference type="ARBA" id="ARBA00022475"/>
    </source>
</evidence>
<feature type="domain" description="ABC transmembrane type-1" evidence="9">
    <location>
        <begin position="68"/>
        <end position="183"/>
    </location>
</feature>
<feature type="transmembrane region" description="Helical" evidence="8">
    <location>
        <begin position="74"/>
        <end position="92"/>
    </location>
</feature>
<keyword evidence="5 8" id="KW-0812">Transmembrane</keyword>
<accession>A0A382FLU4</accession>
<evidence type="ECO:0000313" key="10">
    <source>
        <dbReference type="EMBL" id="SVB64058.1"/>
    </source>
</evidence>